<dbReference type="Proteomes" id="UP001391051">
    <property type="component" value="Unassembled WGS sequence"/>
</dbReference>
<organism evidence="3 4">
    <name type="scientific">Apiospora aurea</name>
    <dbReference type="NCBI Taxonomy" id="335848"/>
    <lineage>
        <taxon>Eukaryota</taxon>
        <taxon>Fungi</taxon>
        <taxon>Dikarya</taxon>
        <taxon>Ascomycota</taxon>
        <taxon>Pezizomycotina</taxon>
        <taxon>Sordariomycetes</taxon>
        <taxon>Xylariomycetidae</taxon>
        <taxon>Amphisphaeriales</taxon>
        <taxon>Apiosporaceae</taxon>
        <taxon>Apiospora</taxon>
    </lineage>
</organism>
<dbReference type="EMBL" id="JAQQWE010000002">
    <property type="protein sequence ID" value="KAK7962765.1"/>
    <property type="molecule type" value="Genomic_DNA"/>
</dbReference>
<keyword evidence="2" id="KW-0812">Transmembrane</keyword>
<dbReference type="GeneID" id="92072874"/>
<feature type="compositionally biased region" description="Polar residues" evidence="1">
    <location>
        <begin position="95"/>
        <end position="112"/>
    </location>
</feature>
<evidence type="ECO:0000256" key="1">
    <source>
        <dbReference type="SAM" id="MobiDB-lite"/>
    </source>
</evidence>
<keyword evidence="4" id="KW-1185">Reference proteome</keyword>
<keyword evidence="2" id="KW-1133">Transmembrane helix</keyword>
<feature type="compositionally biased region" description="Low complexity" evidence="1">
    <location>
        <begin position="247"/>
        <end position="262"/>
    </location>
</feature>
<feature type="compositionally biased region" description="Basic and acidic residues" evidence="1">
    <location>
        <begin position="224"/>
        <end position="233"/>
    </location>
</feature>
<protein>
    <submittedName>
        <fullName evidence="3">Uncharacterized protein</fullName>
    </submittedName>
</protein>
<feature type="region of interest" description="Disordered" evidence="1">
    <location>
        <begin position="46"/>
        <end position="278"/>
    </location>
</feature>
<evidence type="ECO:0000313" key="4">
    <source>
        <dbReference type="Proteomes" id="UP001391051"/>
    </source>
</evidence>
<gene>
    <name evidence="3" type="ORF">PG986_003590</name>
</gene>
<evidence type="ECO:0000313" key="3">
    <source>
        <dbReference type="EMBL" id="KAK7962765.1"/>
    </source>
</evidence>
<feature type="transmembrane region" description="Helical" evidence="2">
    <location>
        <begin position="6"/>
        <end position="25"/>
    </location>
</feature>
<keyword evidence="2" id="KW-0472">Membrane</keyword>
<feature type="compositionally biased region" description="Basic and acidic residues" evidence="1">
    <location>
        <begin position="269"/>
        <end position="278"/>
    </location>
</feature>
<accession>A0ABR1QS51</accession>
<proteinExistence type="predicted"/>
<feature type="compositionally biased region" description="Pro residues" evidence="1">
    <location>
        <begin position="114"/>
        <end position="123"/>
    </location>
</feature>
<feature type="compositionally biased region" description="Acidic residues" evidence="1">
    <location>
        <begin position="68"/>
        <end position="83"/>
    </location>
</feature>
<dbReference type="RefSeq" id="XP_066704876.1">
    <property type="nucleotide sequence ID" value="XM_066839812.1"/>
</dbReference>
<comment type="caution">
    <text evidence="3">The sequence shown here is derived from an EMBL/GenBank/DDBJ whole genome shotgun (WGS) entry which is preliminary data.</text>
</comment>
<sequence length="278" mass="29959">MILVWSVLVTLILVIYFFLSLALYLEERNYARRQQQLVEAWRIANPWSPPPEVEQQRDIERGPLVHDFDDEDGEAGEEEEEEERGTRQGAGGGCTTTMRGWSIITASGGTANDPSPPHSPGPPDSSSIIPTEPLVELPDDEHEPADVATLPSPSERGRVDSSGVTANAATWAHLEPIRRDGGGDSGRGNSSSHTSEQPPGLAPSRILGDREASSSSSSSLHSPRVLDEHELVTKIKKAVHWPPGLNSGSSSSSSSSSPKTSSQPGESQEELRKRSSQE</sequence>
<name>A0ABR1QS51_9PEZI</name>
<reference evidence="3 4" key="1">
    <citation type="submission" date="2023-01" db="EMBL/GenBank/DDBJ databases">
        <title>Analysis of 21 Apiospora genomes using comparative genomics revels a genus with tremendous synthesis potential of carbohydrate active enzymes and secondary metabolites.</title>
        <authorList>
            <person name="Sorensen T."/>
        </authorList>
    </citation>
    <scope>NUCLEOTIDE SEQUENCE [LARGE SCALE GENOMIC DNA]</scope>
    <source>
        <strain evidence="3 4">CBS 24483</strain>
    </source>
</reference>
<evidence type="ECO:0000256" key="2">
    <source>
        <dbReference type="SAM" id="Phobius"/>
    </source>
</evidence>
<feature type="compositionally biased region" description="Basic and acidic residues" evidence="1">
    <location>
        <begin position="54"/>
        <end position="67"/>
    </location>
</feature>